<dbReference type="Proteomes" id="UP001289374">
    <property type="component" value="Unassembled WGS sequence"/>
</dbReference>
<name>A0AAE2C5E3_9LAMI</name>
<dbReference type="InterPro" id="IPR042086">
    <property type="entry name" value="MeTrfase_capping"/>
</dbReference>
<protein>
    <submittedName>
        <fullName evidence="6">Loganic acid O-methyltransferase</fullName>
    </submittedName>
</protein>
<gene>
    <name evidence="6" type="ORF">Sango_0039900</name>
</gene>
<evidence type="ECO:0000256" key="3">
    <source>
        <dbReference type="ARBA" id="ARBA00022679"/>
    </source>
</evidence>
<sequence>MITEIFKMAQLNGMRRCWQSQEFCMIPSMPSCQSGDGILHRPILGLHTMVGGEGPLSYAQNSSYQRGAVDVAEPIIEEEIMKNLDIARLSSNSFWIADFGCSTGRNSFLAMQIITEAIQRKFHSERLISQIPDFYVFFNDQVTNDFNTVFRSLPLERHYQAVGLPGNYRTRLLPKASLHFAFSSWALHWLSQVPKAVADPTSPAWNKGKVDYVGARQEVYDAYSTQYAKDIQTFLEARAEELVSGGLMTLLVPAVPTKPENSDTSYKSSTDLPLIGSCLRDMAEEGRISEAKIESFNFPMYFTFPEELKAIIERNSRYNIERMEILEDPGKYAMTSANARASIYRAGLEGLLTHHFGYEIIEELFDRYREKLEASPALLLPDNNTSILIFVLLKRKME</sequence>
<accession>A0AAE2C5E3</accession>
<comment type="caution">
    <text evidence="6">The sequence shown here is derived from an EMBL/GenBank/DDBJ whole genome shotgun (WGS) entry which is preliminary data.</text>
</comment>
<dbReference type="Gene3D" id="3.40.50.150">
    <property type="entry name" value="Vaccinia Virus protein VP39"/>
    <property type="match status" value="1"/>
</dbReference>
<dbReference type="InterPro" id="IPR005299">
    <property type="entry name" value="MeTrfase_7"/>
</dbReference>
<dbReference type="Gene3D" id="1.10.1200.270">
    <property type="entry name" value="Methyltransferase, alpha-helical capping domain"/>
    <property type="match status" value="1"/>
</dbReference>
<evidence type="ECO:0000256" key="1">
    <source>
        <dbReference type="ARBA" id="ARBA00007967"/>
    </source>
</evidence>
<keyword evidence="3" id="KW-0808">Transferase</keyword>
<dbReference type="GO" id="GO:0008168">
    <property type="term" value="F:methyltransferase activity"/>
    <property type="evidence" value="ECO:0007669"/>
    <property type="project" value="UniProtKB-KW"/>
</dbReference>
<evidence type="ECO:0000256" key="4">
    <source>
        <dbReference type="ARBA" id="ARBA00022723"/>
    </source>
</evidence>
<reference evidence="6" key="1">
    <citation type="submission" date="2020-06" db="EMBL/GenBank/DDBJ databases">
        <authorList>
            <person name="Li T."/>
            <person name="Hu X."/>
            <person name="Zhang T."/>
            <person name="Song X."/>
            <person name="Zhang H."/>
            <person name="Dai N."/>
            <person name="Sheng W."/>
            <person name="Hou X."/>
            <person name="Wei L."/>
        </authorList>
    </citation>
    <scope>NUCLEOTIDE SEQUENCE</scope>
    <source>
        <strain evidence="6">K16</strain>
        <tissue evidence="6">Leaf</tissue>
    </source>
</reference>
<evidence type="ECO:0000256" key="5">
    <source>
        <dbReference type="ARBA" id="ARBA00022842"/>
    </source>
</evidence>
<dbReference type="InterPro" id="IPR029063">
    <property type="entry name" value="SAM-dependent_MTases_sf"/>
</dbReference>
<organism evidence="6 7">
    <name type="scientific">Sesamum angolense</name>
    <dbReference type="NCBI Taxonomy" id="2727404"/>
    <lineage>
        <taxon>Eukaryota</taxon>
        <taxon>Viridiplantae</taxon>
        <taxon>Streptophyta</taxon>
        <taxon>Embryophyta</taxon>
        <taxon>Tracheophyta</taxon>
        <taxon>Spermatophyta</taxon>
        <taxon>Magnoliopsida</taxon>
        <taxon>eudicotyledons</taxon>
        <taxon>Gunneridae</taxon>
        <taxon>Pentapetalae</taxon>
        <taxon>asterids</taxon>
        <taxon>lamiids</taxon>
        <taxon>Lamiales</taxon>
        <taxon>Pedaliaceae</taxon>
        <taxon>Sesamum</taxon>
    </lineage>
</organism>
<keyword evidence="5" id="KW-0460">Magnesium</keyword>
<dbReference type="Pfam" id="PF03492">
    <property type="entry name" value="Methyltransf_7"/>
    <property type="match status" value="1"/>
</dbReference>
<dbReference type="GO" id="GO:0032259">
    <property type="term" value="P:methylation"/>
    <property type="evidence" value="ECO:0007669"/>
    <property type="project" value="UniProtKB-KW"/>
</dbReference>
<keyword evidence="4" id="KW-0479">Metal-binding</keyword>
<keyword evidence="2" id="KW-0489">Methyltransferase</keyword>
<proteinExistence type="inferred from homology"/>
<keyword evidence="7" id="KW-1185">Reference proteome</keyword>
<evidence type="ECO:0000256" key="2">
    <source>
        <dbReference type="ARBA" id="ARBA00022603"/>
    </source>
</evidence>
<comment type="similarity">
    <text evidence="1">Belongs to the methyltransferase superfamily. Type-7 methyltransferase family.</text>
</comment>
<reference evidence="6" key="2">
    <citation type="journal article" date="2024" name="Plant">
        <title>Genomic evolution and insights into agronomic trait innovations of Sesamum species.</title>
        <authorList>
            <person name="Miao H."/>
            <person name="Wang L."/>
            <person name="Qu L."/>
            <person name="Liu H."/>
            <person name="Sun Y."/>
            <person name="Le M."/>
            <person name="Wang Q."/>
            <person name="Wei S."/>
            <person name="Zheng Y."/>
            <person name="Lin W."/>
            <person name="Duan Y."/>
            <person name="Cao H."/>
            <person name="Xiong S."/>
            <person name="Wang X."/>
            <person name="Wei L."/>
            <person name="Li C."/>
            <person name="Ma Q."/>
            <person name="Ju M."/>
            <person name="Zhao R."/>
            <person name="Li G."/>
            <person name="Mu C."/>
            <person name="Tian Q."/>
            <person name="Mei H."/>
            <person name="Zhang T."/>
            <person name="Gao T."/>
            <person name="Zhang H."/>
        </authorList>
    </citation>
    <scope>NUCLEOTIDE SEQUENCE</scope>
    <source>
        <strain evidence="6">K16</strain>
    </source>
</reference>
<evidence type="ECO:0000313" key="7">
    <source>
        <dbReference type="Proteomes" id="UP001289374"/>
    </source>
</evidence>
<dbReference type="AlphaFoldDB" id="A0AAE2C5E3"/>
<evidence type="ECO:0000313" key="6">
    <source>
        <dbReference type="EMBL" id="KAK4409669.1"/>
    </source>
</evidence>
<dbReference type="SUPFAM" id="SSF53335">
    <property type="entry name" value="S-adenosyl-L-methionine-dependent methyltransferases"/>
    <property type="match status" value="1"/>
</dbReference>
<dbReference type="PANTHER" id="PTHR31009">
    <property type="entry name" value="S-ADENOSYL-L-METHIONINE:CARBOXYL METHYLTRANSFERASE FAMILY PROTEIN"/>
    <property type="match status" value="1"/>
</dbReference>
<dbReference type="GO" id="GO:0046872">
    <property type="term" value="F:metal ion binding"/>
    <property type="evidence" value="ECO:0007669"/>
    <property type="project" value="UniProtKB-KW"/>
</dbReference>
<dbReference type="EMBL" id="JACGWL010000001">
    <property type="protein sequence ID" value="KAK4409669.1"/>
    <property type="molecule type" value="Genomic_DNA"/>
</dbReference>